<reference evidence="4 5" key="1">
    <citation type="submission" date="2024-08" db="EMBL/GenBank/DDBJ databases">
        <title>Whole-genome sequencing of halo(alkali)philic microorganisms from hypersaline lakes.</title>
        <authorList>
            <person name="Sorokin D.Y."/>
            <person name="Merkel A.Y."/>
            <person name="Messina E."/>
            <person name="Yakimov M."/>
        </authorList>
    </citation>
    <scope>NUCLEOTIDE SEQUENCE [LARGE SCALE GENOMIC DNA]</scope>
    <source>
        <strain evidence="4 5">Cl-TMA</strain>
    </source>
</reference>
<dbReference type="InterPro" id="IPR000644">
    <property type="entry name" value="CBS_dom"/>
</dbReference>
<dbReference type="PROSITE" id="PS51371">
    <property type="entry name" value="CBS"/>
    <property type="match status" value="2"/>
</dbReference>
<dbReference type="PANTHER" id="PTHR43080">
    <property type="entry name" value="CBS DOMAIN-CONTAINING PROTEIN CBSX3, MITOCHONDRIAL"/>
    <property type="match status" value="1"/>
</dbReference>
<feature type="domain" description="CBS" evidence="3">
    <location>
        <begin position="74"/>
        <end position="129"/>
    </location>
</feature>
<organism evidence="4 5">
    <name type="scientific">Thiohalorhabdus methylotrophus</name>
    <dbReference type="NCBI Taxonomy" id="3242694"/>
    <lineage>
        <taxon>Bacteria</taxon>
        <taxon>Pseudomonadati</taxon>
        <taxon>Pseudomonadota</taxon>
        <taxon>Gammaproteobacteria</taxon>
        <taxon>Thiohalorhabdales</taxon>
        <taxon>Thiohalorhabdaceae</taxon>
        <taxon>Thiohalorhabdus</taxon>
    </lineage>
</organism>
<dbReference type="EMBL" id="JBGUAW010000008">
    <property type="protein sequence ID" value="MFA9461787.1"/>
    <property type="molecule type" value="Genomic_DNA"/>
</dbReference>
<evidence type="ECO:0000259" key="3">
    <source>
        <dbReference type="PROSITE" id="PS51371"/>
    </source>
</evidence>
<dbReference type="SMART" id="SM00116">
    <property type="entry name" value="CBS"/>
    <property type="match status" value="2"/>
</dbReference>
<dbReference type="InterPro" id="IPR051257">
    <property type="entry name" value="Diverse_CBS-Domain"/>
</dbReference>
<dbReference type="PANTHER" id="PTHR43080:SF2">
    <property type="entry name" value="CBS DOMAIN-CONTAINING PROTEIN"/>
    <property type="match status" value="1"/>
</dbReference>
<dbReference type="InterPro" id="IPR046342">
    <property type="entry name" value="CBS_dom_sf"/>
</dbReference>
<dbReference type="Pfam" id="PF00571">
    <property type="entry name" value="CBS"/>
    <property type="match status" value="2"/>
</dbReference>
<protein>
    <submittedName>
        <fullName evidence="4">CBS domain-containing protein</fullName>
    </submittedName>
</protein>
<accession>A0ABV4TWU7</accession>
<keyword evidence="5" id="KW-1185">Reference proteome</keyword>
<proteinExistence type="predicted"/>
<evidence type="ECO:0000256" key="1">
    <source>
        <dbReference type="ARBA" id="ARBA00023122"/>
    </source>
</evidence>
<sequence length="131" mass="14653">MLVKDLMRTDVKTISPLASVREALTRMHENAVKSLVVEKLEEDDAYGILTYTGILREIVAEEGDIDLTNVYDLHVKPALSVSGGLNVKYVARMMIQQNVKRLLVVDNNRLEGLISMSDIVQNILRMADEAP</sequence>
<dbReference type="Proteomes" id="UP001575181">
    <property type="component" value="Unassembled WGS sequence"/>
</dbReference>
<comment type="caution">
    <text evidence="4">The sequence shown here is derived from an EMBL/GenBank/DDBJ whole genome shotgun (WGS) entry which is preliminary data.</text>
</comment>
<dbReference type="RefSeq" id="WP_373656563.1">
    <property type="nucleotide sequence ID" value="NZ_JBGUAW010000008.1"/>
</dbReference>
<dbReference type="Gene3D" id="3.10.580.10">
    <property type="entry name" value="CBS-domain"/>
    <property type="match status" value="1"/>
</dbReference>
<feature type="domain" description="CBS" evidence="3">
    <location>
        <begin position="7"/>
        <end position="65"/>
    </location>
</feature>
<evidence type="ECO:0000256" key="2">
    <source>
        <dbReference type="PROSITE-ProRule" id="PRU00703"/>
    </source>
</evidence>
<dbReference type="SUPFAM" id="SSF54631">
    <property type="entry name" value="CBS-domain pair"/>
    <property type="match status" value="1"/>
</dbReference>
<gene>
    <name evidence="4" type="ORF">ACERLL_13255</name>
</gene>
<name>A0ABV4TWU7_9GAMM</name>
<evidence type="ECO:0000313" key="4">
    <source>
        <dbReference type="EMBL" id="MFA9461787.1"/>
    </source>
</evidence>
<keyword evidence="1 2" id="KW-0129">CBS domain</keyword>
<evidence type="ECO:0000313" key="5">
    <source>
        <dbReference type="Proteomes" id="UP001575181"/>
    </source>
</evidence>